<organism evidence="2 3">
    <name type="scientific">Bradyrhizobium canariense</name>
    <dbReference type="NCBI Taxonomy" id="255045"/>
    <lineage>
        <taxon>Bacteria</taxon>
        <taxon>Pseudomonadati</taxon>
        <taxon>Pseudomonadota</taxon>
        <taxon>Alphaproteobacteria</taxon>
        <taxon>Hyphomicrobiales</taxon>
        <taxon>Nitrobacteraceae</taxon>
        <taxon>Bradyrhizobium</taxon>
    </lineage>
</organism>
<dbReference type="Proteomes" id="UP000193553">
    <property type="component" value="Unassembled WGS sequence"/>
</dbReference>
<protein>
    <submittedName>
        <fullName evidence="2">Uncharacterized protein</fullName>
    </submittedName>
</protein>
<keyword evidence="1" id="KW-1133">Transmembrane helix</keyword>
<keyword evidence="1" id="KW-0812">Transmembrane</keyword>
<evidence type="ECO:0000256" key="1">
    <source>
        <dbReference type="SAM" id="Phobius"/>
    </source>
</evidence>
<gene>
    <name evidence="2" type="ORF">BSZ18_12010</name>
</gene>
<accession>A0A1X3GSF2</accession>
<evidence type="ECO:0000313" key="2">
    <source>
        <dbReference type="EMBL" id="OSJ13017.1"/>
    </source>
</evidence>
<proteinExistence type="predicted"/>
<dbReference type="RefSeq" id="WP_085358212.1">
    <property type="nucleotide sequence ID" value="NZ_NAFD01000171.1"/>
</dbReference>
<comment type="caution">
    <text evidence="2">The sequence shown here is derived from an EMBL/GenBank/DDBJ whole genome shotgun (WGS) entry which is preliminary data.</text>
</comment>
<feature type="transmembrane region" description="Helical" evidence="1">
    <location>
        <begin position="6"/>
        <end position="27"/>
    </location>
</feature>
<keyword evidence="1" id="KW-0472">Membrane</keyword>
<evidence type="ECO:0000313" key="3">
    <source>
        <dbReference type="Proteomes" id="UP000193553"/>
    </source>
</evidence>
<dbReference type="AlphaFoldDB" id="A0A1X3GSF2"/>
<name>A0A1X3GSF2_9BRAD</name>
<dbReference type="EMBL" id="NAFI01000164">
    <property type="protein sequence ID" value="OSJ13017.1"/>
    <property type="molecule type" value="Genomic_DNA"/>
</dbReference>
<sequence length="64" mass="7247">MNEHPELATALLAVAFSAVVLVTGQLYMEHRTTQEMRVTQQASVKEGVDLRRVSQVSPYMRSER</sequence>
<reference evidence="2 3" key="1">
    <citation type="submission" date="2017-03" db="EMBL/GenBank/DDBJ databases">
        <title>Whole genome sequences of fourteen strains of Bradyrhizobium canariense and one strain of Bradyrhizobium japonicum isolated from Lupinus (Papilionoideae: Genisteae) species in Algeria.</title>
        <authorList>
            <person name="Crovadore J."/>
            <person name="Chekireb D."/>
            <person name="Brachmann A."/>
            <person name="Chablais R."/>
            <person name="Cochard B."/>
            <person name="Lefort F."/>
        </authorList>
    </citation>
    <scope>NUCLEOTIDE SEQUENCE [LARGE SCALE GENOMIC DNA]</scope>
    <source>
        <strain evidence="2 3">UBMA195</strain>
    </source>
</reference>